<reference evidence="4 5" key="1">
    <citation type="submission" date="2015-08" db="EMBL/GenBank/DDBJ databases">
        <authorList>
            <person name="Babu N.S."/>
            <person name="Beckwith C.J."/>
            <person name="Beseler K.G."/>
            <person name="Brison A."/>
            <person name="Carone J.V."/>
            <person name="Caskin T.P."/>
            <person name="Diamond M."/>
            <person name="Durham M.E."/>
            <person name="Foxe J.M."/>
            <person name="Go M."/>
            <person name="Henderson B.A."/>
            <person name="Jones I.B."/>
            <person name="McGettigan J.A."/>
            <person name="Micheletti S.J."/>
            <person name="Nasrallah M.E."/>
            <person name="Ortiz D."/>
            <person name="Piller C.R."/>
            <person name="Privatt S.R."/>
            <person name="Schneider S.L."/>
            <person name="Sharp S."/>
            <person name="Smith T.C."/>
            <person name="Stanton J.D."/>
            <person name="Ullery H.E."/>
            <person name="Wilson R.J."/>
            <person name="Serrano M.G."/>
            <person name="Buck G."/>
            <person name="Lee V."/>
            <person name="Wang Y."/>
            <person name="Carvalho R."/>
            <person name="Voegtly L."/>
            <person name="Shi R."/>
            <person name="Duckworth R."/>
            <person name="Johnson A."/>
            <person name="Loviza R."/>
            <person name="Walstead R."/>
            <person name="Shah Z."/>
            <person name="Kiflezghi M."/>
            <person name="Wade K."/>
            <person name="Ball S.L."/>
            <person name="Bradley K.W."/>
            <person name="Asai D.J."/>
            <person name="Bowman C.A."/>
            <person name="Russell D.A."/>
            <person name="Pope W.H."/>
            <person name="Jacobs-Sera D."/>
            <person name="Hendrix R.W."/>
            <person name="Hatfull G.F."/>
        </authorList>
    </citation>
    <scope>NUCLEOTIDE SEQUENCE [LARGE SCALE GENOMIC DNA]</scope>
    <source>
        <strain evidence="4 5">DSM 27648</strain>
    </source>
</reference>
<evidence type="ECO:0000313" key="5">
    <source>
        <dbReference type="Proteomes" id="UP000064967"/>
    </source>
</evidence>
<feature type="modified residue" description="4-aspartylphosphate" evidence="2">
    <location>
        <position position="74"/>
    </location>
</feature>
<dbReference type="InterPro" id="IPR050595">
    <property type="entry name" value="Bact_response_regulator"/>
</dbReference>
<protein>
    <submittedName>
        <fullName evidence="4">Response regulator</fullName>
    </submittedName>
</protein>
<evidence type="ECO:0000259" key="3">
    <source>
        <dbReference type="PROSITE" id="PS50110"/>
    </source>
</evidence>
<dbReference type="InterPro" id="IPR011006">
    <property type="entry name" value="CheY-like_superfamily"/>
</dbReference>
<dbReference type="PROSITE" id="PS50110">
    <property type="entry name" value="RESPONSE_REGULATORY"/>
    <property type="match status" value="1"/>
</dbReference>
<dbReference type="STRING" id="1391654.AKJ09_05799"/>
<keyword evidence="5" id="KW-1185">Reference proteome</keyword>
<dbReference type="PANTHER" id="PTHR44591:SF3">
    <property type="entry name" value="RESPONSE REGULATORY DOMAIN-CONTAINING PROTEIN"/>
    <property type="match status" value="1"/>
</dbReference>
<sequence length="159" mass="17373">MARELRGAANAMAEQEKGSEPFKALILIADDDPDLVMVMDEALAYRGYRTVTANNGLEALDRIRAEVPQLVLLDMKMPVMDGWEFAKALREEHGRKIPIVVITAKEDLQLRADELGAEGDLGKPFDTTQLYEVVEDMLGLASPPNGAAPRSASPVPQRG</sequence>
<dbReference type="CDD" id="cd17546">
    <property type="entry name" value="REC_hyHK_CKI1_RcsC-like"/>
    <property type="match status" value="1"/>
</dbReference>
<dbReference type="SMART" id="SM00448">
    <property type="entry name" value="REC"/>
    <property type="match status" value="1"/>
</dbReference>
<keyword evidence="1 2" id="KW-0597">Phosphoprotein</keyword>
<accession>A0A0K1Q024</accession>
<proteinExistence type="predicted"/>
<dbReference type="Gene3D" id="3.40.50.2300">
    <property type="match status" value="1"/>
</dbReference>
<dbReference type="InterPro" id="IPR001789">
    <property type="entry name" value="Sig_transdc_resp-reg_receiver"/>
</dbReference>
<dbReference type="Pfam" id="PF00072">
    <property type="entry name" value="Response_reg"/>
    <property type="match status" value="1"/>
</dbReference>
<dbReference type="KEGG" id="llu:AKJ09_05799"/>
<organism evidence="4 5">
    <name type="scientific">Labilithrix luteola</name>
    <dbReference type="NCBI Taxonomy" id="1391654"/>
    <lineage>
        <taxon>Bacteria</taxon>
        <taxon>Pseudomonadati</taxon>
        <taxon>Myxococcota</taxon>
        <taxon>Polyangia</taxon>
        <taxon>Polyangiales</taxon>
        <taxon>Labilitrichaceae</taxon>
        <taxon>Labilithrix</taxon>
    </lineage>
</organism>
<dbReference type="GO" id="GO:0000160">
    <property type="term" value="P:phosphorelay signal transduction system"/>
    <property type="evidence" value="ECO:0007669"/>
    <property type="project" value="InterPro"/>
</dbReference>
<dbReference type="AlphaFoldDB" id="A0A0K1Q024"/>
<evidence type="ECO:0000256" key="2">
    <source>
        <dbReference type="PROSITE-ProRule" id="PRU00169"/>
    </source>
</evidence>
<name>A0A0K1Q024_9BACT</name>
<evidence type="ECO:0000256" key="1">
    <source>
        <dbReference type="ARBA" id="ARBA00022553"/>
    </source>
</evidence>
<dbReference type="RefSeq" id="WP_240488593.1">
    <property type="nucleotide sequence ID" value="NZ_CP012333.1"/>
</dbReference>
<dbReference type="Proteomes" id="UP000064967">
    <property type="component" value="Chromosome"/>
</dbReference>
<dbReference type="EMBL" id="CP012333">
    <property type="protein sequence ID" value="AKU99135.1"/>
    <property type="molecule type" value="Genomic_DNA"/>
</dbReference>
<evidence type="ECO:0000313" key="4">
    <source>
        <dbReference type="EMBL" id="AKU99135.1"/>
    </source>
</evidence>
<dbReference type="SUPFAM" id="SSF52172">
    <property type="entry name" value="CheY-like"/>
    <property type="match status" value="1"/>
</dbReference>
<feature type="domain" description="Response regulatory" evidence="3">
    <location>
        <begin position="25"/>
        <end position="138"/>
    </location>
</feature>
<dbReference type="PANTHER" id="PTHR44591">
    <property type="entry name" value="STRESS RESPONSE REGULATOR PROTEIN 1"/>
    <property type="match status" value="1"/>
</dbReference>
<gene>
    <name evidence="4" type="ORF">AKJ09_05799</name>
</gene>